<feature type="chain" id="PRO_5046815320" description="DUF3718 domain-containing protein" evidence="1">
    <location>
        <begin position="29"/>
        <end position="127"/>
    </location>
</feature>
<evidence type="ECO:0000313" key="2">
    <source>
        <dbReference type="EMBL" id="MBE0358321.1"/>
    </source>
</evidence>
<organism evidence="2 3">
    <name type="scientific">Pseudoalteromonas aliena SW19</name>
    <dbReference type="NCBI Taxonomy" id="1314866"/>
    <lineage>
        <taxon>Bacteria</taxon>
        <taxon>Pseudomonadati</taxon>
        <taxon>Pseudomonadota</taxon>
        <taxon>Gammaproteobacteria</taxon>
        <taxon>Alteromonadales</taxon>
        <taxon>Pseudoalteromonadaceae</taxon>
        <taxon>Pseudoalteromonas</taxon>
    </lineage>
</organism>
<evidence type="ECO:0008006" key="4">
    <source>
        <dbReference type="Google" id="ProtNLM"/>
    </source>
</evidence>
<accession>A0ABR9DVD0</accession>
<dbReference type="InterPro" id="IPR022193">
    <property type="entry name" value="DUF3718"/>
</dbReference>
<keyword evidence="3" id="KW-1185">Reference proteome</keyword>
<dbReference type="Proteomes" id="UP000648482">
    <property type="component" value="Unassembled WGS sequence"/>
</dbReference>
<dbReference type="RefSeq" id="WP_193154886.1">
    <property type="nucleotide sequence ID" value="NZ_AQGU01000022.1"/>
</dbReference>
<dbReference type="EMBL" id="AQGU01000022">
    <property type="protein sequence ID" value="MBE0358321.1"/>
    <property type="molecule type" value="Genomic_DNA"/>
</dbReference>
<name>A0ABR9DVD0_9GAMM</name>
<sequence length="127" mass="13351">MSKLSKLVVIAAVAVAVGSFSYTAPVNADDQLAVSICEYIAADDKNRLRSKLKSSRVKIRNIYDAVQCNGNNLLRHAVASNAVDTGEYIVKNLSKSSLADGADIAWAESSGNGGSPLIAVIKERAGL</sequence>
<gene>
    <name evidence="2" type="ORF">PALI_a1575</name>
</gene>
<keyword evidence="1" id="KW-0732">Signal</keyword>
<reference evidence="2 3" key="1">
    <citation type="submission" date="2015-06" db="EMBL/GenBank/DDBJ databases">
        <title>Genome sequence of Pseudoalteromonas aliena.</title>
        <authorList>
            <person name="Xie B.-B."/>
            <person name="Rong J.-C."/>
            <person name="Qin Q.-L."/>
            <person name="Zhang Y.-Z."/>
        </authorList>
    </citation>
    <scope>NUCLEOTIDE SEQUENCE [LARGE SCALE GENOMIC DNA]</scope>
    <source>
        <strain evidence="2 3">SW19</strain>
    </source>
</reference>
<evidence type="ECO:0000313" key="3">
    <source>
        <dbReference type="Proteomes" id="UP000648482"/>
    </source>
</evidence>
<evidence type="ECO:0000256" key="1">
    <source>
        <dbReference type="SAM" id="SignalP"/>
    </source>
</evidence>
<feature type="signal peptide" evidence="1">
    <location>
        <begin position="1"/>
        <end position="28"/>
    </location>
</feature>
<comment type="caution">
    <text evidence="2">The sequence shown here is derived from an EMBL/GenBank/DDBJ whole genome shotgun (WGS) entry which is preliminary data.</text>
</comment>
<proteinExistence type="predicted"/>
<dbReference type="Pfam" id="PF12514">
    <property type="entry name" value="DUF3718"/>
    <property type="match status" value="1"/>
</dbReference>
<protein>
    <recommendedName>
        <fullName evidence="4">DUF3718 domain-containing protein</fullName>
    </recommendedName>
</protein>